<accession>A0A8T3A9L9</accession>
<comment type="caution">
    <text evidence="2">The sequence shown here is derived from an EMBL/GenBank/DDBJ whole genome shotgun (WGS) entry which is preliminary data.</text>
</comment>
<keyword evidence="3" id="KW-1185">Reference proteome</keyword>
<gene>
    <name evidence="2" type="ORF">KFK09_027146</name>
</gene>
<organism evidence="2 3">
    <name type="scientific">Dendrobium nobile</name>
    <name type="common">Orchid</name>
    <dbReference type="NCBI Taxonomy" id="94219"/>
    <lineage>
        <taxon>Eukaryota</taxon>
        <taxon>Viridiplantae</taxon>
        <taxon>Streptophyta</taxon>
        <taxon>Embryophyta</taxon>
        <taxon>Tracheophyta</taxon>
        <taxon>Spermatophyta</taxon>
        <taxon>Magnoliopsida</taxon>
        <taxon>Liliopsida</taxon>
        <taxon>Asparagales</taxon>
        <taxon>Orchidaceae</taxon>
        <taxon>Epidendroideae</taxon>
        <taxon>Malaxideae</taxon>
        <taxon>Dendrobiinae</taxon>
        <taxon>Dendrobium</taxon>
    </lineage>
</organism>
<dbReference type="SMR" id="A0A8T3A9L9"/>
<dbReference type="OrthoDB" id="655753at2759"/>
<feature type="domain" description="Chalcone/stilbene synthase C-terminal" evidence="1">
    <location>
        <begin position="1"/>
        <end position="46"/>
    </location>
</feature>
<dbReference type="Proteomes" id="UP000829196">
    <property type="component" value="Unassembled WGS sequence"/>
</dbReference>
<evidence type="ECO:0000313" key="2">
    <source>
        <dbReference type="EMBL" id="KAI0492870.1"/>
    </source>
</evidence>
<reference evidence="2" key="1">
    <citation type="journal article" date="2022" name="Front. Genet.">
        <title>Chromosome-Scale Assembly of the Dendrobium nobile Genome Provides Insights Into the Molecular Mechanism of the Biosynthesis of the Medicinal Active Ingredient of Dendrobium.</title>
        <authorList>
            <person name="Xu Q."/>
            <person name="Niu S.-C."/>
            <person name="Li K.-L."/>
            <person name="Zheng P.-J."/>
            <person name="Zhang X.-J."/>
            <person name="Jia Y."/>
            <person name="Liu Y."/>
            <person name="Niu Y.-X."/>
            <person name="Yu L.-H."/>
            <person name="Chen D.-F."/>
            <person name="Zhang G.-Q."/>
        </authorList>
    </citation>
    <scope>NUCLEOTIDE SEQUENCE</scope>
    <source>
        <tissue evidence="2">Leaf</tissue>
    </source>
</reference>
<dbReference type="InterPro" id="IPR016039">
    <property type="entry name" value="Thiolase-like"/>
</dbReference>
<dbReference type="InterPro" id="IPR012328">
    <property type="entry name" value="Chalcone/stilbene_synt_C"/>
</dbReference>
<dbReference type="Gene3D" id="3.40.47.10">
    <property type="match status" value="1"/>
</dbReference>
<dbReference type="AlphaFoldDB" id="A0A8T3A9L9"/>
<dbReference type="Pfam" id="PF02797">
    <property type="entry name" value="Chal_sti_synt_C"/>
    <property type="match status" value="1"/>
</dbReference>
<dbReference type="GO" id="GO:0016746">
    <property type="term" value="F:acyltransferase activity"/>
    <property type="evidence" value="ECO:0007669"/>
    <property type="project" value="InterPro"/>
</dbReference>
<name>A0A8T3A9L9_DENNO</name>
<proteinExistence type="predicted"/>
<dbReference type="EMBL" id="JAGYWB010000018">
    <property type="protein sequence ID" value="KAI0492870.1"/>
    <property type="molecule type" value="Genomic_DNA"/>
</dbReference>
<sequence length="53" mass="5766">MSSVFVHFALDEMRKRSARDGKATTGEGLECGVLFEFGPSITIETVYAVPLSN</sequence>
<protein>
    <recommendedName>
        <fullName evidence="1">Chalcone/stilbene synthase C-terminal domain-containing protein</fullName>
    </recommendedName>
</protein>
<dbReference type="SUPFAM" id="SSF53901">
    <property type="entry name" value="Thiolase-like"/>
    <property type="match status" value="1"/>
</dbReference>
<evidence type="ECO:0000313" key="3">
    <source>
        <dbReference type="Proteomes" id="UP000829196"/>
    </source>
</evidence>
<evidence type="ECO:0000259" key="1">
    <source>
        <dbReference type="Pfam" id="PF02797"/>
    </source>
</evidence>